<dbReference type="Proteomes" id="UP001603857">
    <property type="component" value="Unassembled WGS sequence"/>
</dbReference>
<gene>
    <name evidence="1" type="ORF">Fmac_008904</name>
</gene>
<proteinExistence type="predicted"/>
<comment type="caution">
    <text evidence="1">The sequence shown here is derived from an EMBL/GenBank/DDBJ whole genome shotgun (WGS) entry which is preliminary data.</text>
</comment>
<reference evidence="1 2" key="1">
    <citation type="submission" date="2024-08" db="EMBL/GenBank/DDBJ databases">
        <title>Insights into the chromosomal genome structure of Flemingia macrophylla.</title>
        <authorList>
            <person name="Ding Y."/>
            <person name="Zhao Y."/>
            <person name="Bi W."/>
            <person name="Wu M."/>
            <person name="Zhao G."/>
            <person name="Gong Y."/>
            <person name="Li W."/>
            <person name="Zhang P."/>
        </authorList>
    </citation>
    <scope>NUCLEOTIDE SEQUENCE [LARGE SCALE GENOMIC DNA]</scope>
    <source>
        <strain evidence="1">DYQJB</strain>
        <tissue evidence="1">Leaf</tissue>
    </source>
</reference>
<keyword evidence="2" id="KW-1185">Reference proteome</keyword>
<name>A0ABD1MYT2_9FABA</name>
<accession>A0ABD1MYT2</accession>
<evidence type="ECO:0000313" key="1">
    <source>
        <dbReference type="EMBL" id="KAL2340964.1"/>
    </source>
</evidence>
<sequence>MTTTFSATATASVPSPLPSLLPLTFVVSLASSPPQGSKFSFSSGFKSMYDLFSEWKKIELDSWPALPNELFIGGWASQNLSIPWKEVESKLFVLNAVADVIIQDGQTYDFSVVMRDKRLVLTIEDLSKALREVDPEISLSLKQSPTSYTQVLNAASRGLHRYA</sequence>
<dbReference type="EMBL" id="JBGMDY010000003">
    <property type="protein sequence ID" value="KAL2340964.1"/>
    <property type="molecule type" value="Genomic_DNA"/>
</dbReference>
<dbReference type="AlphaFoldDB" id="A0ABD1MYT2"/>
<organism evidence="1 2">
    <name type="scientific">Flemingia macrophylla</name>
    <dbReference type="NCBI Taxonomy" id="520843"/>
    <lineage>
        <taxon>Eukaryota</taxon>
        <taxon>Viridiplantae</taxon>
        <taxon>Streptophyta</taxon>
        <taxon>Embryophyta</taxon>
        <taxon>Tracheophyta</taxon>
        <taxon>Spermatophyta</taxon>
        <taxon>Magnoliopsida</taxon>
        <taxon>eudicotyledons</taxon>
        <taxon>Gunneridae</taxon>
        <taxon>Pentapetalae</taxon>
        <taxon>rosids</taxon>
        <taxon>fabids</taxon>
        <taxon>Fabales</taxon>
        <taxon>Fabaceae</taxon>
        <taxon>Papilionoideae</taxon>
        <taxon>50 kb inversion clade</taxon>
        <taxon>NPAAA clade</taxon>
        <taxon>indigoferoid/millettioid clade</taxon>
        <taxon>Phaseoleae</taxon>
        <taxon>Flemingia</taxon>
    </lineage>
</organism>
<protein>
    <submittedName>
        <fullName evidence="1">Uncharacterized protein</fullName>
    </submittedName>
</protein>
<evidence type="ECO:0000313" key="2">
    <source>
        <dbReference type="Proteomes" id="UP001603857"/>
    </source>
</evidence>